<dbReference type="EMBL" id="AP014704">
    <property type="protein sequence ID" value="BAQ44115.1"/>
    <property type="molecule type" value="Genomic_DNA"/>
</dbReference>
<evidence type="ECO:0000313" key="3">
    <source>
        <dbReference type="Proteomes" id="UP000061432"/>
    </source>
</evidence>
<organism evidence="2 3">
    <name type="scientific">Methylobacterium aquaticum</name>
    <dbReference type="NCBI Taxonomy" id="270351"/>
    <lineage>
        <taxon>Bacteria</taxon>
        <taxon>Pseudomonadati</taxon>
        <taxon>Pseudomonadota</taxon>
        <taxon>Alphaproteobacteria</taxon>
        <taxon>Hyphomicrobiales</taxon>
        <taxon>Methylobacteriaceae</taxon>
        <taxon>Methylobacterium</taxon>
    </lineage>
</organism>
<dbReference type="RefSeq" id="WP_060845677.1">
    <property type="nucleotide sequence ID" value="NZ_AP014704.1"/>
</dbReference>
<dbReference type="AlphaFoldDB" id="A0A0C6FN99"/>
<name>A0A0C6FN99_9HYPH</name>
<feature type="chain" id="PRO_5002199908" evidence="1">
    <location>
        <begin position="19"/>
        <end position="128"/>
    </location>
</feature>
<keyword evidence="1" id="KW-0732">Signal</keyword>
<dbReference type="OrthoDB" id="7995441at2"/>
<dbReference type="KEGG" id="maqu:Maq22A_c03355"/>
<accession>A0A0C6FN99</accession>
<dbReference type="Proteomes" id="UP000061432">
    <property type="component" value="Chromosome"/>
</dbReference>
<gene>
    <name evidence="2" type="ORF">Maq22A_c03355</name>
</gene>
<reference evidence="3" key="2">
    <citation type="submission" date="2015-01" db="EMBL/GenBank/DDBJ databases">
        <title>Complete genome sequence of Methylobacterium aquaticum strain 22A.</title>
        <authorList>
            <person name="Tani A."/>
            <person name="Ogura Y."/>
            <person name="Hayashi T."/>
        </authorList>
    </citation>
    <scope>NUCLEOTIDE SEQUENCE [LARGE SCALE GENOMIC DNA]</scope>
    <source>
        <strain evidence="3">MA-22A</strain>
    </source>
</reference>
<evidence type="ECO:0000313" key="2">
    <source>
        <dbReference type="EMBL" id="BAQ44115.1"/>
    </source>
</evidence>
<dbReference type="PATRIC" id="fig|270351.10.peg.650"/>
<protein>
    <submittedName>
        <fullName evidence="2">Uncharacterized protein</fullName>
    </submittedName>
</protein>
<proteinExistence type="predicted"/>
<sequence length="128" mass="13524">MRAVMPLLLVALSGPIHATASHAFDGARPNREAAAIARLKGCLARESAAARVRRETPEHFAVRAQHICLPAKRDAARAKAVALVAAGFTEAPDLVGAVEQLLSDHERDTAEAYARSVGRRRVAGGAEP</sequence>
<dbReference type="STRING" id="270351.Maq22A_c03355"/>
<reference evidence="2 3" key="1">
    <citation type="journal article" date="2015" name="Genome Announc.">
        <title>Complete Genome Sequence of Methylobacterium aquaticum Strain 22A, Isolated from Racomitrium japonicum Moss.</title>
        <authorList>
            <person name="Tani A."/>
            <person name="Ogura Y."/>
            <person name="Hayashi T."/>
            <person name="Kimbara K."/>
        </authorList>
    </citation>
    <scope>NUCLEOTIDE SEQUENCE [LARGE SCALE GENOMIC DNA]</scope>
    <source>
        <strain evidence="2 3">MA-22A</strain>
    </source>
</reference>
<feature type="signal peptide" evidence="1">
    <location>
        <begin position="1"/>
        <end position="18"/>
    </location>
</feature>
<evidence type="ECO:0000256" key="1">
    <source>
        <dbReference type="SAM" id="SignalP"/>
    </source>
</evidence>